<dbReference type="Pfam" id="PF07883">
    <property type="entry name" value="Cupin_2"/>
    <property type="match status" value="1"/>
</dbReference>
<evidence type="ECO:0000313" key="2">
    <source>
        <dbReference type="EMBL" id="GAA2205442.1"/>
    </source>
</evidence>
<proteinExistence type="predicted"/>
<dbReference type="InterPro" id="IPR014710">
    <property type="entry name" value="RmlC-like_jellyroll"/>
</dbReference>
<dbReference type="Proteomes" id="UP001499843">
    <property type="component" value="Unassembled WGS sequence"/>
</dbReference>
<dbReference type="RefSeq" id="WP_344470948.1">
    <property type="nucleotide sequence ID" value="NZ_BAAAQX010000002.1"/>
</dbReference>
<dbReference type="SUPFAM" id="SSF51182">
    <property type="entry name" value="RmlC-like cupins"/>
    <property type="match status" value="1"/>
</dbReference>
<dbReference type="InterPro" id="IPR013096">
    <property type="entry name" value="Cupin_2"/>
</dbReference>
<evidence type="ECO:0000259" key="1">
    <source>
        <dbReference type="Pfam" id="PF07883"/>
    </source>
</evidence>
<dbReference type="PANTHER" id="PTHR43346:SF1">
    <property type="entry name" value="QUERCETIN 2,3-DIOXYGENASE-RELATED"/>
    <property type="match status" value="1"/>
</dbReference>
<keyword evidence="3" id="KW-1185">Reference proteome</keyword>
<dbReference type="PANTHER" id="PTHR43346">
    <property type="entry name" value="LIGAND BINDING DOMAIN PROTEIN, PUTATIVE (AFU_ORTHOLOGUE AFUA_6G14370)-RELATED"/>
    <property type="match status" value="1"/>
</dbReference>
<reference evidence="2 3" key="1">
    <citation type="journal article" date="2019" name="Int. J. Syst. Evol. Microbiol.">
        <title>The Global Catalogue of Microorganisms (GCM) 10K type strain sequencing project: providing services to taxonomists for standard genome sequencing and annotation.</title>
        <authorList>
            <consortium name="The Broad Institute Genomics Platform"/>
            <consortium name="The Broad Institute Genome Sequencing Center for Infectious Disease"/>
            <person name="Wu L."/>
            <person name="Ma J."/>
        </authorList>
    </citation>
    <scope>NUCLEOTIDE SEQUENCE [LARGE SCALE GENOMIC DNA]</scope>
    <source>
        <strain evidence="2 3">JCM 16114</strain>
    </source>
</reference>
<accession>A0ABN3C7X9</accession>
<dbReference type="EMBL" id="BAAAQX010000002">
    <property type="protein sequence ID" value="GAA2205442.1"/>
    <property type="molecule type" value="Genomic_DNA"/>
</dbReference>
<dbReference type="InterPro" id="IPR052538">
    <property type="entry name" value="Flavonoid_dioxygenase-like"/>
</dbReference>
<sequence>MHRRPDDVPTMVFDWGSIKWHITPGTVPGASSTFGEVVINPNKGHDRHQHPFSDEVLYIIEGEGRQTVGDGPEFDVKAGDAVHIPMGTLHSTFNTGWRPLRIIATYTPGGAEDALRDLPDFAELAPGEQPTWEAVKQG</sequence>
<feature type="domain" description="Cupin type-2" evidence="1">
    <location>
        <begin position="36"/>
        <end position="105"/>
    </location>
</feature>
<organism evidence="2 3">
    <name type="scientific">Nonomuraea monospora</name>
    <dbReference type="NCBI Taxonomy" id="568818"/>
    <lineage>
        <taxon>Bacteria</taxon>
        <taxon>Bacillati</taxon>
        <taxon>Actinomycetota</taxon>
        <taxon>Actinomycetes</taxon>
        <taxon>Streptosporangiales</taxon>
        <taxon>Streptosporangiaceae</taxon>
        <taxon>Nonomuraea</taxon>
    </lineage>
</organism>
<protein>
    <submittedName>
        <fullName evidence="2">Cupin domain-containing protein</fullName>
    </submittedName>
</protein>
<dbReference type="Gene3D" id="2.60.120.10">
    <property type="entry name" value="Jelly Rolls"/>
    <property type="match status" value="1"/>
</dbReference>
<dbReference type="InterPro" id="IPR011051">
    <property type="entry name" value="RmlC_Cupin_sf"/>
</dbReference>
<comment type="caution">
    <text evidence="2">The sequence shown here is derived from an EMBL/GenBank/DDBJ whole genome shotgun (WGS) entry which is preliminary data.</text>
</comment>
<evidence type="ECO:0000313" key="3">
    <source>
        <dbReference type="Proteomes" id="UP001499843"/>
    </source>
</evidence>
<name>A0ABN3C7X9_9ACTN</name>
<gene>
    <name evidence="2" type="ORF">GCM10009850_009000</name>
</gene>